<evidence type="ECO:0000313" key="1">
    <source>
        <dbReference type="Proteomes" id="UP000790787"/>
    </source>
</evidence>
<name>A0AC58SAP1_TOBAC</name>
<protein>
    <submittedName>
        <fullName evidence="2">Uncharacterized protein LOC142166512</fullName>
    </submittedName>
</protein>
<sequence>MLISLSAKSKLGFINGKLSKPRDDSPYLDLWIMCNHMVMAWLLNSVTKEIRLNVLHSKFARDVWKQLENRYGQSDVAQFFGLQKKLMETVQGTNNIAIYFNRMKVVWDEIEALDARVLCTCVDCRCEAK</sequence>
<keyword evidence="1" id="KW-1185">Reference proteome</keyword>
<accession>A0AC58SAP1</accession>
<evidence type="ECO:0000313" key="2">
    <source>
        <dbReference type="RefSeq" id="XP_075082001.1"/>
    </source>
</evidence>
<proteinExistence type="predicted"/>
<reference evidence="2" key="2">
    <citation type="submission" date="2025-08" db="UniProtKB">
        <authorList>
            <consortium name="RefSeq"/>
        </authorList>
    </citation>
    <scope>IDENTIFICATION</scope>
    <source>
        <tissue evidence="2">Leaf</tissue>
    </source>
</reference>
<reference evidence="1" key="1">
    <citation type="journal article" date="2014" name="Nat. Commun.">
        <title>The tobacco genome sequence and its comparison with those of tomato and potato.</title>
        <authorList>
            <person name="Sierro N."/>
            <person name="Battey J.N."/>
            <person name="Ouadi S."/>
            <person name="Bakaher N."/>
            <person name="Bovet L."/>
            <person name="Willig A."/>
            <person name="Goepfert S."/>
            <person name="Peitsch M.C."/>
            <person name="Ivanov N.V."/>
        </authorList>
    </citation>
    <scope>NUCLEOTIDE SEQUENCE [LARGE SCALE GENOMIC DNA]</scope>
</reference>
<gene>
    <name evidence="2" type="primary">LOC142166512</name>
</gene>
<dbReference type="Proteomes" id="UP000790787">
    <property type="component" value="Chromosome 2"/>
</dbReference>
<dbReference type="RefSeq" id="XP_075082001.1">
    <property type="nucleotide sequence ID" value="XM_075225900.1"/>
</dbReference>
<organism evidence="1 2">
    <name type="scientific">Nicotiana tabacum</name>
    <name type="common">Common tobacco</name>
    <dbReference type="NCBI Taxonomy" id="4097"/>
    <lineage>
        <taxon>Eukaryota</taxon>
        <taxon>Viridiplantae</taxon>
        <taxon>Streptophyta</taxon>
        <taxon>Embryophyta</taxon>
        <taxon>Tracheophyta</taxon>
        <taxon>Spermatophyta</taxon>
        <taxon>Magnoliopsida</taxon>
        <taxon>eudicotyledons</taxon>
        <taxon>Gunneridae</taxon>
        <taxon>Pentapetalae</taxon>
        <taxon>asterids</taxon>
        <taxon>lamiids</taxon>
        <taxon>Solanales</taxon>
        <taxon>Solanaceae</taxon>
        <taxon>Nicotianoideae</taxon>
        <taxon>Nicotianeae</taxon>
        <taxon>Nicotiana</taxon>
    </lineage>
</organism>